<dbReference type="Proteomes" id="UP000308430">
    <property type="component" value="Unassembled WGS sequence"/>
</dbReference>
<dbReference type="PIRSF" id="PIRSF018266">
    <property type="entry name" value="FecR"/>
    <property type="match status" value="1"/>
</dbReference>
<dbReference type="Pfam" id="PF04773">
    <property type="entry name" value="FecR"/>
    <property type="match status" value="1"/>
</dbReference>
<evidence type="ECO:0000259" key="1">
    <source>
        <dbReference type="Pfam" id="PF04773"/>
    </source>
</evidence>
<name>A0A4S4B0V4_9RHOO</name>
<dbReference type="Pfam" id="PF16220">
    <property type="entry name" value="DUF4880"/>
    <property type="match status" value="1"/>
</dbReference>
<dbReference type="PANTHER" id="PTHR30273:SF2">
    <property type="entry name" value="PROTEIN FECR"/>
    <property type="match status" value="1"/>
</dbReference>
<keyword evidence="4" id="KW-1185">Reference proteome</keyword>
<evidence type="ECO:0000313" key="4">
    <source>
        <dbReference type="Proteomes" id="UP000308430"/>
    </source>
</evidence>
<evidence type="ECO:0000259" key="2">
    <source>
        <dbReference type="Pfam" id="PF16220"/>
    </source>
</evidence>
<dbReference type="EMBL" id="SSOC01000002">
    <property type="protein sequence ID" value="THF66176.1"/>
    <property type="molecule type" value="Genomic_DNA"/>
</dbReference>
<organism evidence="3 4">
    <name type="scientific">Pseudothauera nasutitermitis</name>
    <dbReference type="NCBI Taxonomy" id="2565930"/>
    <lineage>
        <taxon>Bacteria</taxon>
        <taxon>Pseudomonadati</taxon>
        <taxon>Pseudomonadota</taxon>
        <taxon>Betaproteobacteria</taxon>
        <taxon>Rhodocyclales</taxon>
        <taxon>Zoogloeaceae</taxon>
        <taxon>Pseudothauera</taxon>
    </lineage>
</organism>
<dbReference type="Gene3D" id="2.60.120.1440">
    <property type="match status" value="1"/>
</dbReference>
<feature type="domain" description="FecR N-terminal" evidence="2">
    <location>
        <begin position="16"/>
        <end position="55"/>
    </location>
</feature>
<comment type="caution">
    <text evidence="3">The sequence shown here is derived from an EMBL/GenBank/DDBJ whole genome shotgun (WGS) entry which is preliminary data.</text>
</comment>
<proteinExistence type="predicted"/>
<sequence>MKRPAPTSPIPAEVLDEAADWLLLIQEGGADRDAFEQWRARSPEHRRAWERAEALLGKLGALPPALALPTLGRPAARGRRALLAKAGKLAVLLALLPAGWNGWRMLERKGLGADYRTAAGEQREILLEDGTRLTLNTATALDVRFGGTARSILLRAGEILVHTGHGDTAGRPLHVVTPHGIASPIGTRFSVRLDEAGTRVAVLEGQVRITLASTSASQVLQAGEQLRFAPGAPGPVTLAGDNATAWTRGMLLADDMPLGELVAELSRYRTGVIQCHDAVAALRISGAFPVGSTAAIERSLAMLAGTHPLDIRSRLGGLWISVDPRN</sequence>
<gene>
    <name evidence="3" type="ORF">E6C76_04775</name>
</gene>
<dbReference type="AlphaFoldDB" id="A0A4S4B0V4"/>
<dbReference type="GO" id="GO:0016989">
    <property type="term" value="F:sigma factor antagonist activity"/>
    <property type="evidence" value="ECO:0007669"/>
    <property type="project" value="TreeGrafter"/>
</dbReference>
<dbReference type="InterPro" id="IPR006860">
    <property type="entry name" value="FecR"/>
</dbReference>
<protein>
    <submittedName>
        <fullName evidence="3">DUF4880 domain-containing protein</fullName>
    </submittedName>
</protein>
<dbReference type="InterPro" id="IPR032623">
    <property type="entry name" value="FecR_N"/>
</dbReference>
<dbReference type="RefSeq" id="WP_136347125.1">
    <property type="nucleotide sequence ID" value="NZ_SSOC01000002.1"/>
</dbReference>
<feature type="domain" description="FecR protein" evidence="1">
    <location>
        <begin position="114"/>
        <end position="208"/>
    </location>
</feature>
<dbReference type="InterPro" id="IPR012373">
    <property type="entry name" value="Ferrdict_sens_TM"/>
</dbReference>
<dbReference type="PANTHER" id="PTHR30273">
    <property type="entry name" value="PERIPLASMIC SIGNAL SENSOR AND SIGMA FACTOR ACTIVATOR FECR-RELATED"/>
    <property type="match status" value="1"/>
</dbReference>
<evidence type="ECO:0000313" key="3">
    <source>
        <dbReference type="EMBL" id="THF66176.1"/>
    </source>
</evidence>
<accession>A0A4S4B0V4</accession>
<reference evidence="3 4" key="1">
    <citation type="submission" date="2019-04" db="EMBL/GenBank/DDBJ databases">
        <title>Azoarcus nasutitermitis sp. nov. isolated from termite nest.</title>
        <authorList>
            <person name="Lin S.-Y."/>
            <person name="Hameed A."/>
            <person name="Hsu Y.-H."/>
            <person name="Young C.-C."/>
        </authorList>
    </citation>
    <scope>NUCLEOTIDE SEQUENCE [LARGE SCALE GENOMIC DNA]</scope>
    <source>
        <strain evidence="3 4">CC-YHH838</strain>
    </source>
</reference>
<dbReference type="OrthoDB" id="1100567at2"/>